<evidence type="ECO:0000313" key="1">
    <source>
        <dbReference type="EMBL" id="KYQ60631.1"/>
    </source>
</evidence>
<organism evidence="1 2">
    <name type="scientific">Mycetomoellerius zeteki</name>
    <dbReference type="NCBI Taxonomy" id="64791"/>
    <lineage>
        <taxon>Eukaryota</taxon>
        <taxon>Metazoa</taxon>
        <taxon>Ecdysozoa</taxon>
        <taxon>Arthropoda</taxon>
        <taxon>Hexapoda</taxon>
        <taxon>Insecta</taxon>
        <taxon>Pterygota</taxon>
        <taxon>Neoptera</taxon>
        <taxon>Endopterygota</taxon>
        <taxon>Hymenoptera</taxon>
        <taxon>Apocrita</taxon>
        <taxon>Aculeata</taxon>
        <taxon>Formicoidea</taxon>
        <taxon>Formicidae</taxon>
        <taxon>Myrmicinae</taxon>
        <taxon>Mycetomoellerius</taxon>
    </lineage>
</organism>
<name>A0A151XJW8_9HYME</name>
<gene>
    <name evidence="1" type="ORF">ALC60_00256</name>
</gene>
<reference evidence="1 2" key="1">
    <citation type="submission" date="2015-09" db="EMBL/GenBank/DDBJ databases">
        <title>Trachymyrmex zeteki WGS genome.</title>
        <authorList>
            <person name="Nygaard S."/>
            <person name="Hu H."/>
            <person name="Boomsma J."/>
            <person name="Zhang G."/>
        </authorList>
    </citation>
    <scope>NUCLEOTIDE SEQUENCE [LARGE SCALE GENOMIC DNA]</scope>
    <source>
        <strain evidence="1">Tzet28-1</strain>
        <tissue evidence="1">Whole body</tissue>
    </source>
</reference>
<accession>A0A151XJW8</accession>
<protein>
    <submittedName>
        <fullName evidence="1">Uncharacterized protein</fullName>
    </submittedName>
</protein>
<dbReference type="Proteomes" id="UP000075809">
    <property type="component" value="Unassembled WGS sequence"/>
</dbReference>
<dbReference type="EMBL" id="KQ982052">
    <property type="protein sequence ID" value="KYQ60631.1"/>
    <property type="molecule type" value="Genomic_DNA"/>
</dbReference>
<sequence>MHAAIIIMTTHVGLNWYTFSAREVLCTYLERVAKRNKNRSFPLFQEPLSFSLPFIGPLVDEQLFGHYALLPCNLTDLSRCSLREAGGDFRSTGRVAIHGDPLHLHCRIIFAASETKDRRETKVQGEENREEKKVSVSTGGCSTRKVHVAVIQPWKLIGSPLTRHLSIYHPFEAILYRLSGYHRRSCGITSGSKKVPPG</sequence>
<keyword evidence="2" id="KW-1185">Reference proteome</keyword>
<dbReference type="AlphaFoldDB" id="A0A151XJW8"/>
<proteinExistence type="predicted"/>
<evidence type="ECO:0000313" key="2">
    <source>
        <dbReference type="Proteomes" id="UP000075809"/>
    </source>
</evidence>